<proteinExistence type="predicted"/>
<keyword evidence="1" id="KW-0812">Transmembrane</keyword>
<accession>A0A0A8Z6C8</accession>
<dbReference type="AlphaFoldDB" id="A0A0A8Z6C8"/>
<reference evidence="2" key="2">
    <citation type="journal article" date="2015" name="Data Brief">
        <title>Shoot transcriptome of the giant reed, Arundo donax.</title>
        <authorList>
            <person name="Barrero R.A."/>
            <person name="Guerrero F.D."/>
            <person name="Moolhuijzen P."/>
            <person name="Goolsby J.A."/>
            <person name="Tidwell J."/>
            <person name="Bellgard S.E."/>
            <person name="Bellgard M.I."/>
        </authorList>
    </citation>
    <scope>NUCLEOTIDE SEQUENCE</scope>
    <source>
        <tissue evidence="2">Shoot tissue taken approximately 20 cm above the soil surface</tissue>
    </source>
</reference>
<organism evidence="2">
    <name type="scientific">Arundo donax</name>
    <name type="common">Giant reed</name>
    <name type="synonym">Donax arundinaceus</name>
    <dbReference type="NCBI Taxonomy" id="35708"/>
    <lineage>
        <taxon>Eukaryota</taxon>
        <taxon>Viridiplantae</taxon>
        <taxon>Streptophyta</taxon>
        <taxon>Embryophyta</taxon>
        <taxon>Tracheophyta</taxon>
        <taxon>Spermatophyta</taxon>
        <taxon>Magnoliopsida</taxon>
        <taxon>Liliopsida</taxon>
        <taxon>Poales</taxon>
        <taxon>Poaceae</taxon>
        <taxon>PACMAD clade</taxon>
        <taxon>Arundinoideae</taxon>
        <taxon>Arundineae</taxon>
        <taxon>Arundo</taxon>
    </lineage>
</organism>
<evidence type="ECO:0000313" key="2">
    <source>
        <dbReference type="EMBL" id="JAD34361.1"/>
    </source>
</evidence>
<keyword evidence="1" id="KW-1133">Transmembrane helix</keyword>
<protein>
    <submittedName>
        <fullName evidence="2">Uncharacterized protein</fullName>
    </submittedName>
</protein>
<evidence type="ECO:0000256" key="1">
    <source>
        <dbReference type="SAM" id="Phobius"/>
    </source>
</evidence>
<sequence>MDNQPATRAAQSNTGYVMWIAVAAYPEQREAAYSTVVISFLLLLVIYYNTAYEADYFLSIICFLFNLYMAFLFNDASSALLC</sequence>
<keyword evidence="1" id="KW-0472">Membrane</keyword>
<feature type="transmembrane region" description="Helical" evidence="1">
    <location>
        <begin position="31"/>
        <end position="50"/>
    </location>
</feature>
<name>A0A0A8Z6C8_ARUDO</name>
<dbReference type="EMBL" id="GBRH01263534">
    <property type="protein sequence ID" value="JAD34361.1"/>
    <property type="molecule type" value="Transcribed_RNA"/>
</dbReference>
<feature type="transmembrane region" description="Helical" evidence="1">
    <location>
        <begin position="56"/>
        <end position="73"/>
    </location>
</feature>
<reference evidence="2" key="1">
    <citation type="submission" date="2014-09" db="EMBL/GenBank/DDBJ databases">
        <authorList>
            <person name="Magalhaes I.L.F."/>
            <person name="Oliveira U."/>
            <person name="Santos F.R."/>
            <person name="Vidigal T.H.D.A."/>
            <person name="Brescovit A.D."/>
            <person name="Santos A.J."/>
        </authorList>
    </citation>
    <scope>NUCLEOTIDE SEQUENCE</scope>
    <source>
        <tissue evidence="2">Shoot tissue taken approximately 20 cm above the soil surface</tissue>
    </source>
</reference>